<dbReference type="KEGG" id="csep:CP523_04610"/>
<dbReference type="RefSeq" id="WP_066675827.1">
    <property type="nucleotide sequence ID" value="NZ_CABMIZ010000011.1"/>
</dbReference>
<keyword evidence="1" id="KW-1133">Transmembrane helix</keyword>
<dbReference type="EMBL" id="CP099799">
    <property type="protein sequence ID" value="USS00368.1"/>
    <property type="molecule type" value="Genomic_DNA"/>
</dbReference>
<dbReference type="OrthoDB" id="1937526at2"/>
<evidence type="ECO:0000313" key="3">
    <source>
        <dbReference type="EMBL" id="AYE33803.1"/>
    </source>
</evidence>
<feature type="transmembrane region" description="Helical" evidence="1">
    <location>
        <begin position="38"/>
        <end position="58"/>
    </location>
</feature>
<feature type="domain" description="YbbD head" evidence="2">
    <location>
        <begin position="106"/>
        <end position="153"/>
    </location>
</feature>
<dbReference type="GeneID" id="303559966"/>
<proteinExistence type="predicted"/>
<keyword evidence="1" id="KW-0812">Transmembrane</keyword>
<dbReference type="InterPro" id="IPR058827">
    <property type="entry name" value="YbbD_head"/>
</dbReference>
<sequence>MSTLTLAFIFYVFYLVTKLLLSFYVYKDAEDLQLNSKIWSTITMLFPNYIGFVFYLIIKTVKINKELNEKNSNISIKKFKKPILLITSILFLGTSYYFLGDYFSSTFSSKFNNYNEATILMENGWISSEIPNTATNIYEVHDLDTNIGNGVFNLSEKEAKEFFETLNPIEKNEVLKMKSIRKRWWNKKEIEKNIKNDKYLLGEKGNFLYAIDPNGNVYFWIK</sequence>
<feature type="transmembrane region" description="Helical" evidence="1">
    <location>
        <begin position="79"/>
        <end position="99"/>
    </location>
</feature>
<dbReference type="EMBL" id="CP023671">
    <property type="protein sequence ID" value="AYE33803.1"/>
    <property type="molecule type" value="Genomic_DNA"/>
</dbReference>
<reference evidence="3 5" key="1">
    <citation type="submission" date="2017-09" db="EMBL/GenBank/DDBJ databases">
        <authorList>
            <person name="Thomas P."/>
            <person name="Seyboldt C."/>
        </authorList>
    </citation>
    <scope>NUCLEOTIDE SEQUENCE [LARGE SCALE GENOMIC DNA]</scope>
    <source>
        <strain evidence="3 5">DSM 7534</strain>
    </source>
</reference>
<evidence type="ECO:0000313" key="6">
    <source>
        <dbReference type="Proteomes" id="UP001055437"/>
    </source>
</evidence>
<name>A0A9N7JJY4_CLOSE</name>
<evidence type="ECO:0000313" key="4">
    <source>
        <dbReference type="EMBL" id="USS00368.1"/>
    </source>
</evidence>
<dbReference type="Pfam" id="PF26610">
    <property type="entry name" value="YbbD_head"/>
    <property type="match status" value="1"/>
</dbReference>
<gene>
    <name evidence="3" type="ORF">CP523_04610</name>
    <name evidence="4" type="ORF">NH397_12865</name>
</gene>
<dbReference type="Proteomes" id="UP001055437">
    <property type="component" value="Chromosome"/>
</dbReference>
<accession>A0A9N7JJY4</accession>
<dbReference type="AlphaFoldDB" id="A0A9N7JJY4"/>
<reference evidence="4" key="2">
    <citation type="submission" date="2022-06" db="EMBL/GenBank/DDBJ databases">
        <authorList>
            <person name="Holder M.E."/>
            <person name="Ajami N.J."/>
            <person name="Petrosino J.F."/>
        </authorList>
    </citation>
    <scope>NUCLEOTIDE SEQUENCE</scope>
    <source>
        <strain evidence="4">RMA 8861</strain>
    </source>
</reference>
<evidence type="ECO:0000313" key="5">
    <source>
        <dbReference type="Proteomes" id="UP000280586"/>
    </source>
</evidence>
<evidence type="ECO:0000259" key="2">
    <source>
        <dbReference type="Pfam" id="PF26610"/>
    </source>
</evidence>
<feature type="transmembrane region" description="Helical" evidence="1">
    <location>
        <begin position="7"/>
        <end position="26"/>
    </location>
</feature>
<dbReference type="Proteomes" id="UP000280586">
    <property type="component" value="Chromosome"/>
</dbReference>
<protein>
    <recommendedName>
        <fullName evidence="2">YbbD head domain-containing protein</fullName>
    </recommendedName>
</protein>
<keyword evidence="6" id="KW-1185">Reference proteome</keyword>
<evidence type="ECO:0000256" key="1">
    <source>
        <dbReference type="SAM" id="Phobius"/>
    </source>
</evidence>
<keyword evidence="1" id="KW-0472">Membrane</keyword>
<organism evidence="3 5">
    <name type="scientific">Clostridium septicum</name>
    <dbReference type="NCBI Taxonomy" id="1504"/>
    <lineage>
        <taxon>Bacteria</taxon>
        <taxon>Bacillati</taxon>
        <taxon>Bacillota</taxon>
        <taxon>Clostridia</taxon>
        <taxon>Eubacteriales</taxon>
        <taxon>Clostridiaceae</taxon>
        <taxon>Clostridium</taxon>
    </lineage>
</organism>